<keyword evidence="2" id="KW-1185">Reference proteome</keyword>
<dbReference type="Proteomes" id="UP000510721">
    <property type="component" value="Chromosome"/>
</dbReference>
<dbReference type="EMBL" id="CP041238">
    <property type="protein sequence ID" value="QLL62028.1"/>
    <property type="molecule type" value="Genomic_DNA"/>
</dbReference>
<dbReference type="InterPro" id="IPR036465">
    <property type="entry name" value="vWFA_dom_sf"/>
</dbReference>
<evidence type="ECO:0000313" key="1">
    <source>
        <dbReference type="EMBL" id="QLL62028.1"/>
    </source>
</evidence>
<dbReference type="KEGG" id="emx:FKV68_11455"/>
<dbReference type="InterPro" id="IPR010607">
    <property type="entry name" value="DUF1194"/>
</dbReference>
<dbReference type="PROSITE" id="PS50234">
    <property type="entry name" value="VWFA"/>
    <property type="match status" value="1"/>
</dbReference>
<dbReference type="CDD" id="cd00198">
    <property type="entry name" value="vWFA"/>
    <property type="match status" value="1"/>
</dbReference>
<accession>A0A859QXG0</accession>
<organism evidence="1 2">
    <name type="scientific">Sinorhizobium mexicanum</name>
    <dbReference type="NCBI Taxonomy" id="375549"/>
    <lineage>
        <taxon>Bacteria</taxon>
        <taxon>Pseudomonadati</taxon>
        <taxon>Pseudomonadota</taxon>
        <taxon>Alphaproteobacteria</taxon>
        <taxon>Hyphomicrobiales</taxon>
        <taxon>Rhizobiaceae</taxon>
        <taxon>Sinorhizobium/Ensifer group</taxon>
        <taxon>Sinorhizobium</taxon>
    </lineage>
</organism>
<sequence>MRNTLAAAVSALFLCAPAVSAPHSCVDVALVLAVDGSGSVSDQEYAFQKSAIAAAFRDRGVLSALNKAGAVAVSAVFWGDGEFAVQHLSWFVIFDGDGAEPFAREVEGNQRLVFGNTDIGSGIWSALDLLAGPGFCAGRSIVNISGDGKETVAPKQRQRASLYAARLRARKMGVTINALAISDEQKDLASYYEKEVILGAGAFVMDVRKDADFAAAIRRKLIRELSPQIVARLARD</sequence>
<dbReference type="SUPFAM" id="SSF53300">
    <property type="entry name" value="vWA-like"/>
    <property type="match status" value="1"/>
</dbReference>
<protein>
    <submittedName>
        <fullName evidence="1">DUF1194 domain-containing protein</fullName>
    </submittedName>
</protein>
<dbReference type="Pfam" id="PF06707">
    <property type="entry name" value="DUF1194"/>
    <property type="match status" value="1"/>
</dbReference>
<gene>
    <name evidence="1" type="ORF">FKV68_11455</name>
</gene>
<dbReference type="RefSeq" id="WP_180937940.1">
    <property type="nucleotide sequence ID" value="NZ_CP041238.1"/>
</dbReference>
<reference evidence="1 2" key="1">
    <citation type="submission" date="2019-06" db="EMBL/GenBank/DDBJ databases">
        <title>Complete genome sequence of Ensifer mexicanus ITTG R7 isolated from nodules of Acacia angustissima (Mill.) Kuntze.</title>
        <authorList>
            <person name="Rincon-Rosales R."/>
            <person name="Rogel M.A."/>
            <person name="Guerrero G."/>
            <person name="Rincon-Molina C.I."/>
            <person name="Lopez-Lopez A."/>
            <person name="Martinez-Romero E."/>
        </authorList>
    </citation>
    <scope>NUCLEOTIDE SEQUENCE [LARGE SCALE GENOMIC DNA]</scope>
    <source>
        <strain evidence="1 2">ITTG R7</strain>
    </source>
</reference>
<dbReference type="Gene3D" id="3.40.50.410">
    <property type="entry name" value="von Willebrand factor, type A domain"/>
    <property type="match status" value="1"/>
</dbReference>
<proteinExistence type="predicted"/>
<evidence type="ECO:0000313" key="2">
    <source>
        <dbReference type="Proteomes" id="UP000510721"/>
    </source>
</evidence>
<name>A0A859QXG0_9HYPH</name>
<dbReference type="AlphaFoldDB" id="A0A859QXG0"/>
<dbReference type="InterPro" id="IPR002035">
    <property type="entry name" value="VWF_A"/>
</dbReference>